<evidence type="ECO:0000313" key="1">
    <source>
        <dbReference type="EMBL" id="NKX87481.1"/>
    </source>
</evidence>
<protein>
    <recommendedName>
        <fullName evidence="3">ImmA/IrrE family metallo-endopeptidase</fullName>
    </recommendedName>
</protein>
<gene>
    <name evidence="1" type="ORF">HGA10_09180</name>
</gene>
<proteinExistence type="predicted"/>
<evidence type="ECO:0008006" key="3">
    <source>
        <dbReference type="Google" id="ProtNLM"/>
    </source>
</evidence>
<keyword evidence="2" id="KW-1185">Reference proteome</keyword>
<name>A0A846W2U9_9NOCA</name>
<accession>A0A846W2U9</accession>
<sequence length="181" mass="20292">MQRNAYNAQEAAFNLGIRIDLVRTVEMAWQWSPLDRAMMISVDLPRHVVNEAIAHCICHVELASTAKGTAALNGQWWRARLEMDIHTIVAERLISVEALADAISITDNIADVAACLGTTEFMLSWRLQNLTDAQINELPIFALNRLRWGPGHDPDAPARCGWPVPGTGEVYRETNIGRHRR</sequence>
<dbReference type="Proteomes" id="UP000572007">
    <property type="component" value="Unassembled WGS sequence"/>
</dbReference>
<dbReference type="AlphaFoldDB" id="A0A846W2U9"/>
<organism evidence="1 2">
    <name type="scientific">Nocardia coubleae</name>
    <dbReference type="NCBI Taxonomy" id="356147"/>
    <lineage>
        <taxon>Bacteria</taxon>
        <taxon>Bacillati</taxon>
        <taxon>Actinomycetota</taxon>
        <taxon>Actinomycetes</taxon>
        <taxon>Mycobacteriales</taxon>
        <taxon>Nocardiaceae</taxon>
        <taxon>Nocardia</taxon>
    </lineage>
</organism>
<reference evidence="1 2" key="1">
    <citation type="submission" date="2020-04" db="EMBL/GenBank/DDBJ databases">
        <title>MicrobeNet Type strains.</title>
        <authorList>
            <person name="Nicholson A.C."/>
        </authorList>
    </citation>
    <scope>NUCLEOTIDE SEQUENCE [LARGE SCALE GENOMIC DNA]</scope>
    <source>
        <strain evidence="1 2">DSM 44960</strain>
    </source>
</reference>
<dbReference type="RefSeq" id="WP_157105130.1">
    <property type="nucleotide sequence ID" value="NZ_JAAXOM010000002.1"/>
</dbReference>
<dbReference type="EMBL" id="JAAXOM010000002">
    <property type="protein sequence ID" value="NKX87481.1"/>
    <property type="molecule type" value="Genomic_DNA"/>
</dbReference>
<evidence type="ECO:0000313" key="2">
    <source>
        <dbReference type="Proteomes" id="UP000572007"/>
    </source>
</evidence>
<comment type="caution">
    <text evidence="1">The sequence shown here is derived from an EMBL/GenBank/DDBJ whole genome shotgun (WGS) entry which is preliminary data.</text>
</comment>